<accession>A0A217ER61</accession>
<reference evidence="1" key="1">
    <citation type="journal article" date="2017" name="Viruses">
        <title>Characterization of Bacillus subtilis Viruses vB_BsuM-Goe2 and vB_BsuM-Goe3.</title>
        <authorList>
            <person name="Willms I.M."/>
            <person name="Hoppert M."/>
            <person name="Hertel R."/>
        </authorList>
    </citation>
    <scope>NUCLEOTIDE SEQUENCE [LARGE SCALE GENOMIC DNA]</scope>
</reference>
<name>A0A217ER61_BPGO3</name>
<protein>
    <recommendedName>
        <fullName evidence="3">Phage protein</fullName>
    </recommendedName>
</protein>
<gene>
    <name evidence="1" type="ORF">Goe3_c11300</name>
</gene>
<keyword evidence="2" id="KW-1185">Reference proteome</keyword>
<evidence type="ECO:0000313" key="2">
    <source>
        <dbReference type="Proteomes" id="UP000221795"/>
    </source>
</evidence>
<dbReference type="EMBL" id="KY368640">
    <property type="protein sequence ID" value="APZ82574.1"/>
    <property type="molecule type" value="Genomic_DNA"/>
</dbReference>
<organismHost>
    <name type="scientific">Bacillus subtilis</name>
    <dbReference type="NCBI Taxonomy" id="1423"/>
</organismHost>
<evidence type="ECO:0000313" key="1">
    <source>
        <dbReference type="EMBL" id="APZ82574.1"/>
    </source>
</evidence>
<organism evidence="1 2">
    <name type="scientific">Bacillus phage vB_BsuM-Goe3</name>
    <dbReference type="NCBI Taxonomy" id="1933063"/>
    <lineage>
        <taxon>Viruses</taxon>
        <taxon>Duplodnaviria</taxon>
        <taxon>Heunggongvirae</taxon>
        <taxon>Uroviricota</taxon>
        <taxon>Caudoviricetes</taxon>
        <taxon>Herelleviridae</taxon>
        <taxon>Bastillevirinae</taxon>
        <taxon>Grisebachstrassevirus</taxon>
        <taxon>Grisebachstrassevirus goe3</taxon>
    </lineage>
</organism>
<proteinExistence type="predicted"/>
<sequence>MAKYKKRPVVVDAFRFNVDPAPDWFVKRKDELYYIGPEVTIGYEEDSVCCFIHTEEGTLMGSEGDYIIRGVRGELYPCKADIFEETYEKVEE</sequence>
<evidence type="ECO:0008006" key="3">
    <source>
        <dbReference type="Google" id="ProtNLM"/>
    </source>
</evidence>
<dbReference type="Proteomes" id="UP000221795">
    <property type="component" value="Segment"/>
</dbReference>